<feature type="non-terminal residue" evidence="1">
    <location>
        <position position="1"/>
    </location>
</feature>
<reference evidence="1 2" key="1">
    <citation type="submission" date="2019-12" db="EMBL/GenBank/DDBJ databases">
        <title>Engineering Photorhabdus to improve their lethality against agricultural pests.</title>
        <authorList>
            <person name="Machado R.A.R."/>
        </authorList>
    </citation>
    <scope>NUCLEOTIDE SEQUENCE [LARGE SCALE GENOMIC DNA]</scope>
    <source>
        <strain evidence="1 2">M-CN4</strain>
    </source>
</reference>
<comment type="caution">
    <text evidence="1">The sequence shown here is derived from an EMBL/GenBank/DDBJ whole genome shotgun (WGS) entry which is preliminary data.</text>
</comment>
<dbReference type="Proteomes" id="UP000466619">
    <property type="component" value="Unassembled WGS sequence"/>
</dbReference>
<sequence>VDKLGLNPDSVHLDITSFHVDGDYDSALGDDTKRIALVPGYSPVFPTQIF</sequence>
<evidence type="ECO:0000313" key="1">
    <source>
        <dbReference type="EMBL" id="NDL05944.1"/>
    </source>
</evidence>
<name>A0ABX0ASC1_9GAMM</name>
<protein>
    <submittedName>
        <fullName evidence="1">Uncharacterized protein</fullName>
    </submittedName>
</protein>
<evidence type="ECO:0000313" key="2">
    <source>
        <dbReference type="Proteomes" id="UP000466619"/>
    </source>
</evidence>
<dbReference type="EMBL" id="WSFC01000179">
    <property type="protein sequence ID" value="NDL05944.1"/>
    <property type="molecule type" value="Genomic_DNA"/>
</dbReference>
<keyword evidence="2" id="KW-1185">Reference proteome</keyword>
<organism evidence="1 2">
    <name type="scientific">Photorhabdus bodei</name>
    <dbReference type="NCBI Taxonomy" id="2029681"/>
    <lineage>
        <taxon>Bacteria</taxon>
        <taxon>Pseudomonadati</taxon>
        <taxon>Pseudomonadota</taxon>
        <taxon>Gammaproteobacteria</taxon>
        <taxon>Enterobacterales</taxon>
        <taxon>Morganellaceae</taxon>
        <taxon>Photorhabdus</taxon>
    </lineage>
</organism>
<accession>A0ABX0ASC1</accession>
<proteinExistence type="predicted"/>
<gene>
    <name evidence="1" type="ORF">GPY48_23370</name>
</gene>